<dbReference type="EMBL" id="HE806316">
    <property type="protein sequence ID" value="CCH57936.1"/>
    <property type="molecule type" value="Genomic_DNA"/>
</dbReference>
<dbReference type="GO" id="GO:0030234">
    <property type="term" value="F:enzyme regulator activity"/>
    <property type="evidence" value="ECO:0007669"/>
    <property type="project" value="InterPro"/>
</dbReference>
<evidence type="ECO:0000256" key="1">
    <source>
        <dbReference type="SAM" id="Phobius"/>
    </source>
</evidence>
<keyword evidence="1" id="KW-0472">Membrane</keyword>
<dbReference type="KEGG" id="tbl:TBLA_0A01370"/>
<organism evidence="2 3">
    <name type="scientific">Henningerozyma blattae (strain ATCC 34711 / CBS 6284 / DSM 70876 / NBRC 10599 / NRRL Y-10934 / UCD 77-7)</name>
    <name type="common">Yeast</name>
    <name type="synonym">Tetrapisispora blattae</name>
    <dbReference type="NCBI Taxonomy" id="1071380"/>
    <lineage>
        <taxon>Eukaryota</taxon>
        <taxon>Fungi</taxon>
        <taxon>Dikarya</taxon>
        <taxon>Ascomycota</taxon>
        <taxon>Saccharomycotina</taxon>
        <taxon>Saccharomycetes</taxon>
        <taxon>Saccharomycetales</taxon>
        <taxon>Saccharomycetaceae</taxon>
        <taxon>Henningerozyma</taxon>
    </lineage>
</organism>
<dbReference type="RefSeq" id="XP_004177455.1">
    <property type="nucleotide sequence ID" value="XM_004177407.1"/>
</dbReference>
<name>I2GUY4_HENB6</name>
<dbReference type="InParanoid" id="I2GUY4"/>
<evidence type="ECO:0000313" key="2">
    <source>
        <dbReference type="EMBL" id="CCH57936.1"/>
    </source>
</evidence>
<proteinExistence type="predicted"/>
<dbReference type="AlphaFoldDB" id="I2GUY4"/>
<sequence>MFPGGVILAIILMGLAVCAVIGVIIYRKMEARKKGLQKF</sequence>
<dbReference type="Pfam" id="PF08114">
    <property type="entry name" value="PMP1_2"/>
    <property type="match status" value="1"/>
</dbReference>
<keyword evidence="3" id="KW-1185">Reference proteome</keyword>
<reference evidence="2 3" key="1">
    <citation type="journal article" date="2011" name="Proc. Natl. Acad. Sci. U.S.A.">
        <title>Evolutionary erosion of yeast sex chromosomes by mating-type switching accidents.</title>
        <authorList>
            <person name="Gordon J.L."/>
            <person name="Armisen D."/>
            <person name="Proux-Wera E."/>
            <person name="Oheigeartaigh S.S."/>
            <person name="Byrne K.P."/>
            <person name="Wolfe K.H."/>
        </authorList>
    </citation>
    <scope>NUCLEOTIDE SEQUENCE [LARGE SCALE GENOMIC DNA]</scope>
    <source>
        <strain evidence="3">ATCC 34711 / CBS 6284 / DSM 70876 / NBRC 10599 / NRRL Y-10934 / UCD 77-7</strain>
    </source>
</reference>
<accession>I2GUY4</accession>
<gene>
    <name evidence="2" type="primary">TBLA0A01370</name>
    <name evidence="2" type="ORF">TBLA_0A01370</name>
</gene>
<protein>
    <submittedName>
        <fullName evidence="2">Uncharacterized protein</fullName>
    </submittedName>
</protein>
<dbReference type="FunCoup" id="I2GUY4">
    <property type="interactions" value="107"/>
</dbReference>
<evidence type="ECO:0000313" key="3">
    <source>
        <dbReference type="Proteomes" id="UP000002866"/>
    </source>
</evidence>
<keyword evidence="1" id="KW-1133">Transmembrane helix</keyword>
<dbReference type="OrthoDB" id="4065235at2759"/>
<keyword evidence="1" id="KW-0812">Transmembrane</keyword>
<dbReference type="Proteomes" id="UP000002866">
    <property type="component" value="Chromosome 1"/>
</dbReference>
<dbReference type="GeneID" id="14493289"/>
<dbReference type="HOGENOM" id="CLU_219858_0_0_1"/>
<dbReference type="InterPro" id="IPR012589">
    <property type="entry name" value="Pmp1/Pmp2"/>
</dbReference>
<feature type="transmembrane region" description="Helical" evidence="1">
    <location>
        <begin position="6"/>
        <end position="26"/>
    </location>
</feature>